<dbReference type="EMBL" id="CP004021">
    <property type="protein sequence ID" value="AKK20473.1"/>
    <property type="molecule type" value="Genomic_DNA"/>
</dbReference>
<evidence type="ECO:0008006" key="4">
    <source>
        <dbReference type="Google" id="ProtNLM"/>
    </source>
</evidence>
<evidence type="ECO:0000313" key="2">
    <source>
        <dbReference type="EMBL" id="AKK20473.1"/>
    </source>
</evidence>
<feature type="region of interest" description="Disordered" evidence="1">
    <location>
        <begin position="27"/>
        <end position="69"/>
    </location>
</feature>
<dbReference type="AlphaFoldDB" id="A0A0G3I7H0"/>
<name>A0A0G3I7H0_LIBAF</name>
<evidence type="ECO:0000256" key="1">
    <source>
        <dbReference type="SAM" id="MobiDB-lite"/>
    </source>
</evidence>
<accession>A0A0G3I7H0</accession>
<dbReference type="KEGG" id="lau:G293_04245"/>
<feature type="region of interest" description="Disordered" evidence="1">
    <location>
        <begin position="95"/>
        <end position="117"/>
    </location>
</feature>
<dbReference type="STRING" id="1277257.G293_04245"/>
<dbReference type="OrthoDB" id="7189469at2"/>
<reference evidence="2 3" key="1">
    <citation type="journal article" date="2015" name="Genome Announc.">
        <title>Complete Genome Sequence of 'Candidatus Liberibacter africanus,' a Bacterium Associated with Citrus Huanglongbing.</title>
        <authorList>
            <person name="Lin H."/>
            <person name="Pietersen G."/>
            <person name="Han C."/>
            <person name="Read D.A."/>
            <person name="Lou B."/>
            <person name="Gupta G."/>
            <person name="Civerolo E.L."/>
        </authorList>
    </citation>
    <scope>NUCLEOTIDE SEQUENCE [LARGE SCALE GENOMIC DNA]</scope>
    <source>
        <strain evidence="2 3">PTSAPSY</strain>
    </source>
</reference>
<organism evidence="2 3">
    <name type="scientific">Candidatus Liberibacter africanus PTSAPSY</name>
    <dbReference type="NCBI Taxonomy" id="1277257"/>
    <lineage>
        <taxon>Bacteria</taxon>
        <taxon>Pseudomonadati</taxon>
        <taxon>Pseudomonadota</taxon>
        <taxon>Alphaproteobacteria</taxon>
        <taxon>Hyphomicrobiales</taxon>
        <taxon>Rhizobiaceae</taxon>
        <taxon>Liberibacter</taxon>
    </lineage>
</organism>
<feature type="compositionally biased region" description="Basic and acidic residues" evidence="1">
    <location>
        <begin position="42"/>
        <end position="61"/>
    </location>
</feature>
<protein>
    <recommendedName>
        <fullName evidence="4">Pole-organizing protein PopZ</fullName>
    </recommendedName>
</protein>
<evidence type="ECO:0000313" key="3">
    <source>
        <dbReference type="Proteomes" id="UP000035503"/>
    </source>
</evidence>
<dbReference type="RefSeq" id="WP_047264446.1">
    <property type="nucleotide sequence ID" value="NZ_CP004021.1"/>
</dbReference>
<dbReference type="PATRIC" id="fig|1277257.4.peg.913"/>
<dbReference type="InterPro" id="IPR019632">
    <property type="entry name" value="DUF2497"/>
</dbReference>
<keyword evidence="3" id="KW-1185">Reference proteome</keyword>
<dbReference type="Proteomes" id="UP000035503">
    <property type="component" value="Chromosome"/>
</dbReference>
<proteinExistence type="predicted"/>
<gene>
    <name evidence="2" type="ORF">G293_04245</name>
</gene>
<dbReference type="Pfam" id="PF10691">
    <property type="entry name" value="DUF2497"/>
    <property type="match status" value="1"/>
</dbReference>
<sequence length="237" mass="26891">MVQSTNAVSEPSMEEIVNSIRRILESNDQEFSSSNNVQTQVQERKEGVDENKDLMQEDKMSTRLFSDSNSRLRKYTVERPQQESVSLSDIAARVRSEARSDYPRASSDVSSPVEGLMPTKSVSEEDIIQDESLNEDISSNLDLNVQMKDPMHSSDVVDVCKEEDQAIISSDIENQVASSFDQLVKALKESDSRSLDQLSIDVLRPMLREWLDDNLPGIVERLVREEIERIARGPVRR</sequence>
<feature type="compositionally biased region" description="Polar residues" evidence="1">
    <location>
        <begin position="29"/>
        <end position="41"/>
    </location>
</feature>